<evidence type="ECO:0000256" key="1">
    <source>
        <dbReference type="ARBA" id="ARBA00022741"/>
    </source>
</evidence>
<keyword evidence="1" id="KW-0547">Nucleotide-binding</keyword>
<dbReference type="PIRSF" id="PIRSF032543">
    <property type="entry name" value="UCP032543_ParB-like"/>
    <property type="match status" value="1"/>
</dbReference>
<dbReference type="Gene3D" id="3.30.1760.10">
    <property type="entry name" value="Conserved hypothetical protein from pyrococcus furiosus pfu- 392566-001, domain 2"/>
    <property type="match status" value="1"/>
</dbReference>
<sequence>MTELNEVILATGVNTLQVVDLDRIRFHEEYEPHRLDVTSYAIRMEGVLRHPPIAMQMRDGSFVILDGAHRTHALEALGCRRAVLQVVTPEQFALESWSHALPSGEWLELLKQDPEIEWSDENLDGMALTEVVEACGERYFLYPAGRSLELEMRLSVWHRIVDAYTKKLPVQRFSQRIGEPGVGMVHFCYPAWSIDELEEIVLRERVMPAGVTRCIVEGRVLNLRVPLDMMLAPTLDQERWTQLREQWGRSLRLYTESVFLCE</sequence>
<organism evidence="3 4">
    <name type="scientific">Tumebacillus amylolyticus</name>
    <dbReference type="NCBI Taxonomy" id="2801339"/>
    <lineage>
        <taxon>Bacteria</taxon>
        <taxon>Bacillati</taxon>
        <taxon>Bacillota</taxon>
        <taxon>Bacilli</taxon>
        <taxon>Bacillales</taxon>
        <taxon>Alicyclobacillaceae</taxon>
        <taxon>Tumebacillus</taxon>
    </lineage>
</organism>
<dbReference type="RefSeq" id="WP_201637690.1">
    <property type="nucleotide sequence ID" value="NZ_JAEQNB010000006.1"/>
</dbReference>
<evidence type="ECO:0000313" key="3">
    <source>
        <dbReference type="EMBL" id="MBL0388741.1"/>
    </source>
</evidence>
<dbReference type="InterPro" id="IPR036086">
    <property type="entry name" value="ParB/Sulfiredoxin_sf"/>
</dbReference>
<gene>
    <name evidence="3" type="ORF">JJB07_19210</name>
</gene>
<reference evidence="3 4" key="1">
    <citation type="submission" date="2021-01" db="EMBL/GenBank/DDBJ databases">
        <title>Tumebacillus sp. strain ITR2 16S ribosomal RNA gene Genome sequencing and assembly.</title>
        <authorList>
            <person name="Kang M."/>
        </authorList>
    </citation>
    <scope>NUCLEOTIDE SEQUENCE [LARGE SCALE GENOMIC DNA]</scope>
    <source>
        <strain evidence="3 4">ITR2</strain>
    </source>
</reference>
<dbReference type="Gene3D" id="3.90.1530.10">
    <property type="entry name" value="Conserved hypothetical protein from pyrococcus furiosus pfu- 392566-001, ParB domain"/>
    <property type="match status" value="1"/>
</dbReference>
<keyword evidence="4" id="KW-1185">Reference proteome</keyword>
<name>A0ABS1JEM6_9BACL</name>
<evidence type="ECO:0000256" key="2">
    <source>
        <dbReference type="ARBA" id="ARBA00022840"/>
    </source>
</evidence>
<dbReference type="InterPro" id="IPR037953">
    <property type="entry name" value="SbnI-like_N"/>
</dbReference>
<dbReference type="SUPFAM" id="SSF110849">
    <property type="entry name" value="ParB/Sulfiredoxin"/>
    <property type="match status" value="1"/>
</dbReference>
<proteinExistence type="predicted"/>
<evidence type="ECO:0000313" key="4">
    <source>
        <dbReference type="Proteomes" id="UP000602284"/>
    </source>
</evidence>
<dbReference type="EMBL" id="JAEQNB010000006">
    <property type="protein sequence ID" value="MBL0388741.1"/>
    <property type="molecule type" value="Genomic_DNA"/>
</dbReference>
<dbReference type="InterPro" id="IPR016999">
    <property type="entry name" value="SbnI-like"/>
</dbReference>
<keyword evidence="2" id="KW-0067">ATP-binding</keyword>
<dbReference type="InterPro" id="IPR023098">
    <property type="entry name" value="SerK/SbnI_C"/>
</dbReference>
<dbReference type="CDD" id="cd16388">
    <property type="entry name" value="SbnI_like_N"/>
    <property type="match status" value="1"/>
</dbReference>
<accession>A0ABS1JEM6</accession>
<dbReference type="Proteomes" id="UP000602284">
    <property type="component" value="Unassembled WGS sequence"/>
</dbReference>
<comment type="caution">
    <text evidence="3">The sequence shown here is derived from an EMBL/GenBank/DDBJ whole genome shotgun (WGS) entry which is preliminary data.</text>
</comment>
<protein>
    <submittedName>
        <fullName evidence="3">ParB N-terminal domain-containing protein</fullName>
    </submittedName>
</protein>